<reference evidence="2 3" key="1">
    <citation type="journal article" date="2008" name="Int. J. Syst. Evol. Microbiol.">
        <title>Luteimonas marina sp. nov., isolated from seawater.</title>
        <authorList>
            <person name="Baik K.S."/>
            <person name="Park S.C."/>
            <person name="Kim M.S."/>
            <person name="Kim E.M."/>
            <person name="Park C."/>
            <person name="Chun J."/>
            <person name="Seong C.N."/>
        </authorList>
    </citation>
    <scope>NUCLEOTIDE SEQUENCE [LARGE SCALE GENOMIC DNA]</scope>
    <source>
        <strain evidence="2 3">FR1330</strain>
    </source>
</reference>
<protein>
    <submittedName>
        <fullName evidence="2">Uncharacterized protein</fullName>
    </submittedName>
</protein>
<comment type="caution">
    <text evidence="2">The sequence shown here is derived from an EMBL/GenBank/DDBJ whole genome shotgun (WGS) entry which is preliminary data.</text>
</comment>
<gene>
    <name evidence="2" type="ORF">FQY83_16655</name>
</gene>
<sequence>MAVLLATTACGGPESSGSLDARGDVRSWASQERLDVNAAADTPHTPQPPLERDSADGRIMVHGRGAYADLVLQRVRGVPPPDWKGEIRVAANCMRSSCLHWIFVSADGRSRRERLPTERIAATDDIPRIRSGGMEAVTRRHAEALVRSRYADQEALVLEQAAKRSPYDAQNMDIVHFRFAQGEDAMRGRMYIGMEYVETGGPWLGMDPAEAAPSAWFDADVAVTTAPAAVYDEVEHALLMHPIHLAPLPEDGELHACLAQANHKRMQQYIGADRDADIAARRCRREHEARAEAFALAAAWTSSPPGSR</sequence>
<dbReference type="AlphaFoldDB" id="A0A5C5TUL8"/>
<organism evidence="2 3">
    <name type="scientific">Luteimonas marina</name>
    <dbReference type="NCBI Taxonomy" id="488485"/>
    <lineage>
        <taxon>Bacteria</taxon>
        <taxon>Pseudomonadati</taxon>
        <taxon>Pseudomonadota</taxon>
        <taxon>Gammaproteobacteria</taxon>
        <taxon>Lysobacterales</taxon>
        <taxon>Lysobacteraceae</taxon>
        <taxon>Luteimonas</taxon>
    </lineage>
</organism>
<evidence type="ECO:0000313" key="3">
    <source>
        <dbReference type="Proteomes" id="UP000319980"/>
    </source>
</evidence>
<dbReference type="EMBL" id="VOHK01000009">
    <property type="protein sequence ID" value="TWT17554.1"/>
    <property type="molecule type" value="Genomic_DNA"/>
</dbReference>
<evidence type="ECO:0000256" key="1">
    <source>
        <dbReference type="SAM" id="MobiDB-lite"/>
    </source>
</evidence>
<proteinExistence type="predicted"/>
<feature type="region of interest" description="Disordered" evidence="1">
    <location>
        <begin position="36"/>
        <end position="56"/>
    </location>
</feature>
<name>A0A5C5TUL8_9GAMM</name>
<keyword evidence="3" id="KW-1185">Reference proteome</keyword>
<feature type="region of interest" description="Disordered" evidence="1">
    <location>
        <begin position="1"/>
        <end position="24"/>
    </location>
</feature>
<dbReference type="RefSeq" id="WP_146389213.1">
    <property type="nucleotide sequence ID" value="NZ_VOHK01000009.1"/>
</dbReference>
<accession>A0A5C5TUL8</accession>
<dbReference type="Proteomes" id="UP000319980">
    <property type="component" value="Unassembled WGS sequence"/>
</dbReference>
<evidence type="ECO:0000313" key="2">
    <source>
        <dbReference type="EMBL" id="TWT17554.1"/>
    </source>
</evidence>